<dbReference type="EMBL" id="JAMZMM010000075">
    <property type="protein sequence ID" value="MCP2728807.1"/>
    <property type="molecule type" value="Genomic_DNA"/>
</dbReference>
<dbReference type="AlphaFoldDB" id="A0AAE3KRU7"/>
<sequence length="308" mass="36016">MTDNHHLKVSPLAPIIQQAQQQLLSPDKFHSLCQQFSQKSGCKRLYFYRPNQTLLDLKHGIGTNELRKFLDYLARYVICEVKEGTETIFSLKKIWLKIGRKLNKVLLIRKRLDKPNLIILKNTMTIKVEIAGSGMIGRVARVKINNGKDLAFKAFFDPEFVWQHGPWAEIPIGIRLKYRQATKNIPEFLFASQDWAVWEWIYPDTNPQSREGGITYEQLAEEDGLTRLNPLNLSNYNPHNIRLDPGGIQKEYFGRHFYDTIRSIIFYIRKVRREGLKSLTPYLSKKMIRYILLRLVALINQRVTEKGK</sequence>
<dbReference type="RefSeq" id="WP_254011600.1">
    <property type="nucleotide sequence ID" value="NZ_JAMZMM010000075.1"/>
</dbReference>
<evidence type="ECO:0000313" key="2">
    <source>
        <dbReference type="Proteomes" id="UP001204953"/>
    </source>
</evidence>
<name>A0AAE3KRU7_9CYAN</name>
<protein>
    <submittedName>
        <fullName evidence="1">Uncharacterized protein</fullName>
    </submittedName>
</protein>
<comment type="caution">
    <text evidence="1">The sequence shown here is derived from an EMBL/GenBank/DDBJ whole genome shotgun (WGS) entry which is preliminary data.</text>
</comment>
<reference evidence="1" key="1">
    <citation type="submission" date="2022-06" db="EMBL/GenBank/DDBJ databases">
        <title>New cyanobacteria of genus Symplocastrum in benthos of Lake Baikal.</title>
        <authorList>
            <person name="Sorokovikova E."/>
            <person name="Tikhonova I."/>
            <person name="Krasnopeev A."/>
            <person name="Evseev P."/>
            <person name="Gladkikh A."/>
            <person name="Belykh O."/>
        </authorList>
    </citation>
    <scope>NUCLEOTIDE SEQUENCE</scope>
    <source>
        <strain evidence="1">BBK-W-15</strain>
    </source>
</reference>
<evidence type="ECO:0000313" key="1">
    <source>
        <dbReference type="EMBL" id="MCP2728807.1"/>
    </source>
</evidence>
<proteinExistence type="predicted"/>
<accession>A0AAE3KRU7</accession>
<gene>
    <name evidence="1" type="ORF">NJ959_10045</name>
</gene>
<organism evidence="1 2">
    <name type="scientific">Limnofasciculus baicalensis BBK-W-15</name>
    <dbReference type="NCBI Taxonomy" id="2699891"/>
    <lineage>
        <taxon>Bacteria</taxon>
        <taxon>Bacillati</taxon>
        <taxon>Cyanobacteriota</taxon>
        <taxon>Cyanophyceae</taxon>
        <taxon>Coleofasciculales</taxon>
        <taxon>Coleofasciculaceae</taxon>
        <taxon>Limnofasciculus</taxon>
        <taxon>Limnofasciculus baicalensis</taxon>
    </lineage>
</organism>
<keyword evidence="2" id="KW-1185">Reference proteome</keyword>
<dbReference type="Proteomes" id="UP001204953">
    <property type="component" value="Unassembled WGS sequence"/>
</dbReference>